<evidence type="ECO:0000259" key="2">
    <source>
        <dbReference type="Pfam" id="PF14321"/>
    </source>
</evidence>
<sequence>MKRLQSLKFLFFSVIFIACFASCTPDETYSRTEVSNISVKLKSTIGDLNKVYVEIEDVQLKVKEDDNATNAWISLNAVNTGTYNIFDFREHSELELVDNFEIESTYIYEIRLVLGDNSFIDLNNTLYSLDILNLGNAIPSNLVKIELLPNRLYDFIINIDIDESVSFNEDENMMVLNPKLYTEIRQLRY</sequence>
<keyword evidence="4" id="KW-1185">Reference proteome</keyword>
<protein>
    <submittedName>
        <fullName evidence="3">DUF4382 domain-containing protein</fullName>
    </submittedName>
</protein>
<name>A0ABR6XZQ4_9FLAO</name>
<dbReference type="InterPro" id="IPR025491">
    <property type="entry name" value="DUF4382"/>
</dbReference>
<dbReference type="Pfam" id="PF14321">
    <property type="entry name" value="DUF4382"/>
    <property type="match status" value="1"/>
</dbReference>
<feature type="signal peptide" evidence="1">
    <location>
        <begin position="1"/>
        <end position="21"/>
    </location>
</feature>
<organism evidence="3 4">
    <name type="scientific">Winogradskyella echinorum</name>
    <dbReference type="NCBI Taxonomy" id="538189"/>
    <lineage>
        <taxon>Bacteria</taxon>
        <taxon>Pseudomonadati</taxon>
        <taxon>Bacteroidota</taxon>
        <taxon>Flavobacteriia</taxon>
        <taxon>Flavobacteriales</taxon>
        <taxon>Flavobacteriaceae</taxon>
        <taxon>Winogradskyella</taxon>
    </lineage>
</organism>
<reference evidence="3 4" key="1">
    <citation type="submission" date="2020-08" db="EMBL/GenBank/DDBJ databases">
        <title>Winogradskyella ouciana sp. nov., isolated from the hadal seawater of the Mariana Trench.</title>
        <authorList>
            <person name="He X."/>
        </authorList>
    </citation>
    <scope>NUCLEOTIDE SEQUENCE [LARGE SCALE GENOMIC DNA]</scope>
    <source>
        <strain evidence="3 4">KCTC 22026</strain>
    </source>
</reference>
<evidence type="ECO:0000256" key="1">
    <source>
        <dbReference type="SAM" id="SignalP"/>
    </source>
</evidence>
<gene>
    <name evidence="3" type="ORF">H6H04_06165</name>
</gene>
<evidence type="ECO:0000313" key="4">
    <source>
        <dbReference type="Proteomes" id="UP000607435"/>
    </source>
</evidence>
<dbReference type="Proteomes" id="UP000607435">
    <property type="component" value="Unassembled WGS sequence"/>
</dbReference>
<dbReference type="RefSeq" id="WP_186845041.1">
    <property type="nucleotide sequence ID" value="NZ_JACOME010000001.1"/>
</dbReference>
<dbReference type="PROSITE" id="PS51257">
    <property type="entry name" value="PROKAR_LIPOPROTEIN"/>
    <property type="match status" value="1"/>
</dbReference>
<feature type="domain" description="DUF4382" evidence="2">
    <location>
        <begin position="46"/>
        <end position="178"/>
    </location>
</feature>
<dbReference type="EMBL" id="JACOME010000001">
    <property type="protein sequence ID" value="MBC3845955.1"/>
    <property type="molecule type" value="Genomic_DNA"/>
</dbReference>
<comment type="caution">
    <text evidence="3">The sequence shown here is derived from an EMBL/GenBank/DDBJ whole genome shotgun (WGS) entry which is preliminary data.</text>
</comment>
<accession>A0ABR6XZQ4</accession>
<feature type="chain" id="PRO_5046664432" evidence="1">
    <location>
        <begin position="22"/>
        <end position="189"/>
    </location>
</feature>
<proteinExistence type="predicted"/>
<keyword evidence="1" id="KW-0732">Signal</keyword>
<evidence type="ECO:0000313" key="3">
    <source>
        <dbReference type="EMBL" id="MBC3845955.1"/>
    </source>
</evidence>